<comment type="similarity">
    <text evidence="1 5">Belongs to the 5-formyltetrahydrofolate cyclo-ligase family.</text>
</comment>
<evidence type="ECO:0000313" key="7">
    <source>
        <dbReference type="Proteomes" id="UP000051386"/>
    </source>
</evidence>
<keyword evidence="6" id="KW-0436">Ligase</keyword>
<dbReference type="EMBL" id="LDJK01000065">
    <property type="protein sequence ID" value="KRG72823.1"/>
    <property type="molecule type" value="Genomic_DNA"/>
</dbReference>
<evidence type="ECO:0000256" key="1">
    <source>
        <dbReference type="ARBA" id="ARBA00010638"/>
    </source>
</evidence>
<comment type="cofactor">
    <cofactor evidence="5">
        <name>Mg(2+)</name>
        <dbReference type="ChEBI" id="CHEBI:18420"/>
    </cofactor>
</comment>
<organism evidence="6 7">
    <name type="scientific">Stenotrophomonas chelatiphaga</name>
    <dbReference type="NCBI Taxonomy" id="517011"/>
    <lineage>
        <taxon>Bacteria</taxon>
        <taxon>Pseudomonadati</taxon>
        <taxon>Pseudomonadota</taxon>
        <taxon>Gammaproteobacteria</taxon>
        <taxon>Lysobacterales</taxon>
        <taxon>Lysobacteraceae</taxon>
        <taxon>Stenotrophomonas</taxon>
    </lineage>
</organism>
<dbReference type="GO" id="GO:0046872">
    <property type="term" value="F:metal ion binding"/>
    <property type="evidence" value="ECO:0007669"/>
    <property type="project" value="UniProtKB-KW"/>
</dbReference>
<dbReference type="InterPro" id="IPR024185">
    <property type="entry name" value="FTHF_cligase-like_sf"/>
</dbReference>
<dbReference type="GO" id="GO:0030272">
    <property type="term" value="F:5-formyltetrahydrofolate cyclo-ligase activity"/>
    <property type="evidence" value="ECO:0007669"/>
    <property type="project" value="UniProtKB-EC"/>
</dbReference>
<evidence type="ECO:0000256" key="5">
    <source>
        <dbReference type="RuleBase" id="RU361279"/>
    </source>
</evidence>
<comment type="catalytic activity">
    <reaction evidence="5">
        <text>(6S)-5-formyl-5,6,7,8-tetrahydrofolate + ATP = (6R)-5,10-methenyltetrahydrofolate + ADP + phosphate</text>
        <dbReference type="Rhea" id="RHEA:10488"/>
        <dbReference type="ChEBI" id="CHEBI:30616"/>
        <dbReference type="ChEBI" id="CHEBI:43474"/>
        <dbReference type="ChEBI" id="CHEBI:57455"/>
        <dbReference type="ChEBI" id="CHEBI:57457"/>
        <dbReference type="ChEBI" id="CHEBI:456216"/>
        <dbReference type="EC" id="6.3.3.2"/>
    </reaction>
</comment>
<dbReference type="Gene3D" id="3.40.50.10420">
    <property type="entry name" value="NagB/RpiA/CoA transferase-like"/>
    <property type="match status" value="1"/>
</dbReference>
<evidence type="ECO:0000313" key="6">
    <source>
        <dbReference type="EMBL" id="KRG72823.1"/>
    </source>
</evidence>
<dbReference type="GO" id="GO:0005524">
    <property type="term" value="F:ATP binding"/>
    <property type="evidence" value="ECO:0007669"/>
    <property type="project" value="UniProtKB-KW"/>
</dbReference>
<dbReference type="Proteomes" id="UP000051386">
    <property type="component" value="Unassembled WGS sequence"/>
</dbReference>
<dbReference type="NCBIfam" id="TIGR02727">
    <property type="entry name" value="MTHFS_bact"/>
    <property type="match status" value="1"/>
</dbReference>
<keyword evidence="3 4" id="KW-0067">ATP-binding</keyword>
<dbReference type="EC" id="6.3.3.2" evidence="5"/>
<reference evidence="6 7" key="1">
    <citation type="submission" date="2015-05" db="EMBL/GenBank/DDBJ databases">
        <title>Genome sequencing and analysis of members of genus Stenotrophomonas.</title>
        <authorList>
            <person name="Patil P.P."/>
            <person name="Midha S."/>
            <person name="Patil P.B."/>
        </authorList>
    </citation>
    <scope>NUCLEOTIDE SEQUENCE [LARGE SCALE GENOMIC DNA]</scope>
    <source>
        <strain evidence="6 7">DSM 21508</strain>
    </source>
</reference>
<evidence type="ECO:0000256" key="2">
    <source>
        <dbReference type="ARBA" id="ARBA00022741"/>
    </source>
</evidence>
<dbReference type="InterPro" id="IPR002698">
    <property type="entry name" value="FTHF_cligase"/>
</dbReference>
<name>A0A0R0D3A9_9GAMM</name>
<evidence type="ECO:0000256" key="4">
    <source>
        <dbReference type="PIRSR" id="PIRSR006806-1"/>
    </source>
</evidence>
<keyword evidence="5" id="KW-0479">Metal-binding</keyword>
<keyword evidence="2 4" id="KW-0547">Nucleotide-binding</keyword>
<accession>A0A0R0D3A9</accession>
<dbReference type="AlphaFoldDB" id="A0A0R0D3A9"/>
<feature type="binding site" evidence="4">
    <location>
        <position position="56"/>
    </location>
    <ligand>
        <name>substrate</name>
    </ligand>
</feature>
<feature type="binding site" evidence="4">
    <location>
        <begin position="132"/>
        <end position="140"/>
    </location>
    <ligand>
        <name>ATP</name>
        <dbReference type="ChEBI" id="CHEBI:30616"/>
    </ligand>
</feature>
<dbReference type="PATRIC" id="fig|517011.3.peg.2674"/>
<proteinExistence type="inferred from homology"/>
<dbReference type="GO" id="GO:0009396">
    <property type="term" value="P:folic acid-containing compound biosynthetic process"/>
    <property type="evidence" value="ECO:0007669"/>
    <property type="project" value="TreeGrafter"/>
</dbReference>
<dbReference type="SUPFAM" id="SSF100950">
    <property type="entry name" value="NagB/RpiA/CoA transferase-like"/>
    <property type="match status" value="1"/>
</dbReference>
<dbReference type="InterPro" id="IPR037171">
    <property type="entry name" value="NagB/RpiA_transferase-like"/>
</dbReference>
<sequence length="195" mass="21253">MPDPRNALRAALRQRRRDLPAAARIDAADRLAARLLALPFAPQRGHVAGYWAMDGEIALHRWQLSLPDTVTYCLPVLHDNVLRFAPWRPGQALRQNRFGIPEPDLDPADTLAAGAMDLVVTPLVGFDAQGGRLGMGGGWYDRSFAFRHDRPAPPWLVGAAFAVQQVDALAVASWDVALDAICTEADTLFASHVTA</sequence>
<keyword evidence="5" id="KW-0460">Magnesium</keyword>
<dbReference type="GO" id="GO:0035999">
    <property type="term" value="P:tetrahydrofolate interconversion"/>
    <property type="evidence" value="ECO:0007669"/>
    <property type="project" value="TreeGrafter"/>
</dbReference>
<evidence type="ECO:0000256" key="3">
    <source>
        <dbReference type="ARBA" id="ARBA00022840"/>
    </source>
</evidence>
<dbReference type="RefSeq" id="WP_057509187.1">
    <property type="nucleotide sequence ID" value="NZ_LDJK01000065.1"/>
</dbReference>
<dbReference type="PANTHER" id="PTHR23407">
    <property type="entry name" value="ATPASE INHIBITOR/5-FORMYLTETRAHYDROFOLATE CYCLO-LIGASE"/>
    <property type="match status" value="1"/>
</dbReference>
<dbReference type="Pfam" id="PF01812">
    <property type="entry name" value="5-FTHF_cyc-lig"/>
    <property type="match status" value="1"/>
</dbReference>
<dbReference type="PANTHER" id="PTHR23407:SF1">
    <property type="entry name" value="5-FORMYLTETRAHYDROFOLATE CYCLO-LIGASE"/>
    <property type="match status" value="1"/>
</dbReference>
<gene>
    <name evidence="6" type="ORF">ABB28_13765</name>
</gene>
<comment type="caution">
    <text evidence="6">The sequence shown here is derived from an EMBL/GenBank/DDBJ whole genome shotgun (WGS) entry which is preliminary data.</text>
</comment>
<keyword evidence="7" id="KW-1185">Reference proteome</keyword>
<protein>
    <recommendedName>
        <fullName evidence="5">5-formyltetrahydrofolate cyclo-ligase</fullName>
        <ecNumber evidence="5">6.3.3.2</ecNumber>
    </recommendedName>
</protein>
<dbReference type="PIRSF" id="PIRSF006806">
    <property type="entry name" value="FTHF_cligase"/>
    <property type="match status" value="1"/>
</dbReference>